<keyword evidence="2" id="KW-1133">Transmembrane helix</keyword>
<dbReference type="Pfam" id="PF13559">
    <property type="entry name" value="DUF4129"/>
    <property type="match status" value="1"/>
</dbReference>
<keyword evidence="2" id="KW-0812">Transmembrane</keyword>
<organism evidence="4 5">
    <name type="scientific">Nocardia kruczakiae</name>
    <dbReference type="NCBI Taxonomy" id="261477"/>
    <lineage>
        <taxon>Bacteria</taxon>
        <taxon>Bacillati</taxon>
        <taxon>Actinomycetota</taxon>
        <taxon>Actinomycetes</taxon>
        <taxon>Mycobacteriales</taxon>
        <taxon>Nocardiaceae</taxon>
        <taxon>Nocardia</taxon>
    </lineage>
</organism>
<dbReference type="EMBL" id="JAVDWW010000002">
    <property type="protein sequence ID" value="MDR7167702.1"/>
    <property type="molecule type" value="Genomic_DNA"/>
</dbReference>
<proteinExistence type="predicted"/>
<evidence type="ECO:0000313" key="5">
    <source>
        <dbReference type="Proteomes" id="UP001251217"/>
    </source>
</evidence>
<comment type="caution">
    <text evidence="4">The sequence shown here is derived from an EMBL/GenBank/DDBJ whole genome shotgun (WGS) entry which is preliminary data.</text>
</comment>
<name>A0ABU1XCG6_9NOCA</name>
<evidence type="ECO:0000259" key="3">
    <source>
        <dbReference type="Pfam" id="PF13559"/>
    </source>
</evidence>
<keyword evidence="2" id="KW-0472">Membrane</keyword>
<feature type="transmembrane region" description="Helical" evidence="2">
    <location>
        <begin position="159"/>
        <end position="177"/>
    </location>
</feature>
<feature type="transmembrane region" description="Helical" evidence="2">
    <location>
        <begin position="222"/>
        <end position="240"/>
    </location>
</feature>
<feature type="domain" description="Protein-glutamine gamma-glutamyltransferase-like C-terminal" evidence="3">
    <location>
        <begin position="50"/>
        <end position="120"/>
    </location>
</feature>
<dbReference type="Proteomes" id="UP001251217">
    <property type="component" value="Unassembled WGS sequence"/>
</dbReference>
<feature type="region of interest" description="Disordered" evidence="1">
    <location>
        <begin position="185"/>
        <end position="210"/>
    </location>
</feature>
<dbReference type="InterPro" id="IPR025403">
    <property type="entry name" value="TgpA-like_C"/>
</dbReference>
<feature type="compositionally biased region" description="Low complexity" evidence="1">
    <location>
        <begin position="27"/>
        <end position="37"/>
    </location>
</feature>
<accession>A0ABU1XCG6</accession>
<reference evidence="4 5" key="1">
    <citation type="submission" date="2023-07" db="EMBL/GenBank/DDBJ databases">
        <title>Sorghum-associated microbial communities from plants grown in Nebraska, USA.</title>
        <authorList>
            <person name="Schachtman D."/>
        </authorList>
    </citation>
    <scope>NUCLEOTIDE SEQUENCE [LARGE SCALE GENOMIC DNA]</scope>
    <source>
        <strain evidence="4 5">4272</strain>
    </source>
</reference>
<feature type="region of interest" description="Disordered" evidence="1">
    <location>
        <begin position="1"/>
        <end position="41"/>
    </location>
</feature>
<protein>
    <recommendedName>
        <fullName evidence="3">Protein-glutamine gamma-glutamyltransferase-like C-terminal domain-containing protein</fullName>
    </recommendedName>
</protein>
<evidence type="ECO:0000256" key="1">
    <source>
        <dbReference type="SAM" id="MobiDB-lite"/>
    </source>
</evidence>
<feature type="region of interest" description="Disordered" evidence="1">
    <location>
        <begin position="119"/>
        <end position="149"/>
    </location>
</feature>
<evidence type="ECO:0000256" key="2">
    <source>
        <dbReference type="SAM" id="Phobius"/>
    </source>
</evidence>
<gene>
    <name evidence="4" type="ORF">J2W56_001421</name>
</gene>
<keyword evidence="5" id="KW-1185">Reference proteome</keyword>
<dbReference type="RefSeq" id="WP_310399341.1">
    <property type="nucleotide sequence ID" value="NZ_JAVDWW010000002.1"/>
</dbReference>
<sequence length="350" mass="37658">MTDDTVTDDAARPDRPSAPAPPTLGPAAQHRAAAESAAGHHDFDTALRERFRAVVRGLEQGGVLEVRRSRTARETASAAARALPGAAAEFDGAAHSFDEIVYGGRTATPDEYQRLTSADRYSLAPPPPPDPIEQQRSIRKRRGPRQLPPLPQLLRDKRFWAVVVGALIVALVVYLLFRLAAAPTAPPQPTQPHPPPPPDHPDVRPPDVGEGNDSIFQRLPAWLAYGGLQALIFAAVVVWWRARRRGAVVGEPRPVQVAAGELLAGQAALYRSTKDRDHVAAKLRAATLRRIRGRVDLRADAAPERVSAVIGARIGVDPGRVAAAFHGPVADDAALEYVAAQLDWIESEIG</sequence>
<feature type="compositionally biased region" description="Pro residues" evidence="1">
    <location>
        <begin position="185"/>
        <end position="198"/>
    </location>
</feature>
<evidence type="ECO:0000313" key="4">
    <source>
        <dbReference type="EMBL" id="MDR7167702.1"/>
    </source>
</evidence>